<proteinExistence type="predicted"/>
<evidence type="ECO:0000313" key="1">
    <source>
        <dbReference type="EMBL" id="JAD74137.1"/>
    </source>
</evidence>
<reference evidence="1" key="1">
    <citation type="submission" date="2014-09" db="EMBL/GenBank/DDBJ databases">
        <authorList>
            <person name="Magalhaes I.L.F."/>
            <person name="Oliveira U."/>
            <person name="Santos F.R."/>
            <person name="Vidigal T.H.D.A."/>
            <person name="Brescovit A.D."/>
            <person name="Santos A.J."/>
        </authorList>
    </citation>
    <scope>NUCLEOTIDE SEQUENCE</scope>
    <source>
        <tissue evidence="1">Shoot tissue taken approximately 20 cm above the soil surface</tissue>
    </source>
</reference>
<name>A0A0A9CRP2_ARUDO</name>
<dbReference type="AlphaFoldDB" id="A0A0A9CRP2"/>
<sequence length="23" mass="2808">MNYSFVVNCNFSLVCMSWNFICW</sequence>
<accession>A0A0A9CRP2</accession>
<reference evidence="1" key="2">
    <citation type="journal article" date="2015" name="Data Brief">
        <title>Shoot transcriptome of the giant reed, Arundo donax.</title>
        <authorList>
            <person name="Barrero R.A."/>
            <person name="Guerrero F.D."/>
            <person name="Moolhuijzen P."/>
            <person name="Goolsby J.A."/>
            <person name="Tidwell J."/>
            <person name="Bellgard S.E."/>
            <person name="Bellgard M.I."/>
        </authorList>
    </citation>
    <scope>NUCLEOTIDE SEQUENCE</scope>
    <source>
        <tissue evidence="1">Shoot tissue taken approximately 20 cm above the soil surface</tissue>
    </source>
</reference>
<protein>
    <submittedName>
        <fullName evidence="1">Uncharacterized protein</fullName>
    </submittedName>
</protein>
<organism evidence="1">
    <name type="scientific">Arundo donax</name>
    <name type="common">Giant reed</name>
    <name type="synonym">Donax arundinaceus</name>
    <dbReference type="NCBI Taxonomy" id="35708"/>
    <lineage>
        <taxon>Eukaryota</taxon>
        <taxon>Viridiplantae</taxon>
        <taxon>Streptophyta</taxon>
        <taxon>Embryophyta</taxon>
        <taxon>Tracheophyta</taxon>
        <taxon>Spermatophyta</taxon>
        <taxon>Magnoliopsida</taxon>
        <taxon>Liliopsida</taxon>
        <taxon>Poales</taxon>
        <taxon>Poaceae</taxon>
        <taxon>PACMAD clade</taxon>
        <taxon>Arundinoideae</taxon>
        <taxon>Arundineae</taxon>
        <taxon>Arundo</taxon>
    </lineage>
</organism>
<dbReference type="EMBL" id="GBRH01223758">
    <property type="protein sequence ID" value="JAD74137.1"/>
    <property type="molecule type" value="Transcribed_RNA"/>
</dbReference>